<evidence type="ECO:0000256" key="3">
    <source>
        <dbReference type="ARBA" id="ARBA00022737"/>
    </source>
</evidence>
<dbReference type="InterPro" id="IPR036236">
    <property type="entry name" value="Znf_C2H2_sf"/>
</dbReference>
<evidence type="ECO:0000313" key="9">
    <source>
        <dbReference type="EMBL" id="WAR24127.1"/>
    </source>
</evidence>
<dbReference type="PANTHER" id="PTHR45718:SF1">
    <property type="entry name" value="ZINC FINGER PROTEIN GLIS3"/>
    <property type="match status" value="1"/>
</dbReference>
<comment type="subcellular location">
    <subcellularLocation>
        <location evidence="1">Nucleus</location>
    </subcellularLocation>
</comment>
<organism evidence="9 10">
    <name type="scientific">Mya arenaria</name>
    <name type="common">Soft-shell clam</name>
    <dbReference type="NCBI Taxonomy" id="6604"/>
    <lineage>
        <taxon>Eukaryota</taxon>
        <taxon>Metazoa</taxon>
        <taxon>Spiralia</taxon>
        <taxon>Lophotrochozoa</taxon>
        <taxon>Mollusca</taxon>
        <taxon>Bivalvia</taxon>
        <taxon>Autobranchia</taxon>
        <taxon>Heteroconchia</taxon>
        <taxon>Euheterodonta</taxon>
        <taxon>Imparidentia</taxon>
        <taxon>Neoheterodontei</taxon>
        <taxon>Myida</taxon>
        <taxon>Myoidea</taxon>
        <taxon>Myidae</taxon>
        <taxon>Mya</taxon>
    </lineage>
</organism>
<keyword evidence="6" id="KW-0539">Nucleus</keyword>
<keyword evidence="3" id="KW-0677">Repeat</keyword>
<evidence type="ECO:0000313" key="10">
    <source>
        <dbReference type="Proteomes" id="UP001164746"/>
    </source>
</evidence>
<dbReference type="PROSITE" id="PS50157">
    <property type="entry name" value="ZINC_FINGER_C2H2_2"/>
    <property type="match status" value="1"/>
</dbReference>
<protein>
    <submittedName>
        <fullName evidence="9">GLIS3-like protein</fullName>
    </submittedName>
</protein>
<gene>
    <name evidence="9" type="ORF">MAR_037796</name>
</gene>
<dbReference type="SUPFAM" id="SSF57667">
    <property type="entry name" value="beta-beta-alpha zinc fingers"/>
    <property type="match status" value="1"/>
</dbReference>
<accession>A0ABY7FPR8</accession>
<evidence type="ECO:0000256" key="1">
    <source>
        <dbReference type="ARBA" id="ARBA00004123"/>
    </source>
</evidence>
<dbReference type="EMBL" id="CP111024">
    <property type="protein sequence ID" value="WAR24127.1"/>
    <property type="molecule type" value="Genomic_DNA"/>
</dbReference>
<evidence type="ECO:0000256" key="4">
    <source>
        <dbReference type="ARBA" id="ARBA00022771"/>
    </source>
</evidence>
<dbReference type="InterPro" id="IPR013087">
    <property type="entry name" value="Znf_C2H2_type"/>
</dbReference>
<dbReference type="PANTHER" id="PTHR45718">
    <property type="entry name" value="TRANSCRIPTIONAL ACTIVATOR CUBITUS INTERRUPTUS"/>
    <property type="match status" value="1"/>
</dbReference>
<name>A0ABY7FPR8_MYAAR</name>
<evidence type="ECO:0000256" key="6">
    <source>
        <dbReference type="ARBA" id="ARBA00023242"/>
    </source>
</evidence>
<dbReference type="InterPro" id="IPR043359">
    <property type="entry name" value="GLI-like"/>
</dbReference>
<reference evidence="9" key="1">
    <citation type="submission" date="2022-11" db="EMBL/GenBank/DDBJ databases">
        <title>Centuries of genome instability and evolution in soft-shell clam transmissible cancer (bioRxiv).</title>
        <authorList>
            <person name="Hart S.F.M."/>
            <person name="Yonemitsu M.A."/>
            <person name="Giersch R.M."/>
            <person name="Beal B.F."/>
            <person name="Arriagada G."/>
            <person name="Davis B.W."/>
            <person name="Ostrander E.A."/>
            <person name="Goff S.P."/>
            <person name="Metzger M.J."/>
        </authorList>
    </citation>
    <scope>NUCLEOTIDE SEQUENCE</scope>
    <source>
        <strain evidence="9">MELC-2E11</strain>
        <tissue evidence="9">Siphon/mantle</tissue>
    </source>
</reference>
<evidence type="ECO:0000256" key="2">
    <source>
        <dbReference type="ARBA" id="ARBA00022723"/>
    </source>
</evidence>
<sequence>MADARRRSVTPVIVPSISVHILIQYKPYACGVAGCNKRYTDPSSLRKHVKNHNQKDPAKKKNDLQKWFGIELSRTDTMHAYSPAPPDMLNMSPGRRPHPHLRHPGMYQNMEMGMMQAPNPHAEKWYQQWVENGGEMPPMETKTDMPTPHAFALGNCRMQNVSWNPQMEEFGLPPDMQAGNGEFTFDGAYHIMSQEEAQQQFLQMNAVDRPVSRLSGIMADGDQ</sequence>
<evidence type="ECO:0000256" key="5">
    <source>
        <dbReference type="ARBA" id="ARBA00022833"/>
    </source>
</evidence>
<evidence type="ECO:0000256" key="7">
    <source>
        <dbReference type="PROSITE-ProRule" id="PRU00042"/>
    </source>
</evidence>
<proteinExistence type="predicted"/>
<dbReference type="Proteomes" id="UP001164746">
    <property type="component" value="Chromosome 13"/>
</dbReference>
<dbReference type="Gene3D" id="3.30.160.60">
    <property type="entry name" value="Classic Zinc Finger"/>
    <property type="match status" value="1"/>
</dbReference>
<keyword evidence="5" id="KW-0862">Zinc</keyword>
<evidence type="ECO:0000259" key="8">
    <source>
        <dbReference type="PROSITE" id="PS50157"/>
    </source>
</evidence>
<keyword evidence="10" id="KW-1185">Reference proteome</keyword>
<dbReference type="SMART" id="SM00355">
    <property type="entry name" value="ZnF_C2H2"/>
    <property type="match status" value="1"/>
</dbReference>
<keyword evidence="2" id="KW-0479">Metal-binding</keyword>
<feature type="domain" description="C2H2-type" evidence="8">
    <location>
        <begin position="28"/>
        <end position="57"/>
    </location>
</feature>
<dbReference type="PROSITE" id="PS00028">
    <property type="entry name" value="ZINC_FINGER_C2H2_1"/>
    <property type="match status" value="1"/>
</dbReference>
<keyword evidence="4 7" id="KW-0863">Zinc-finger</keyword>